<dbReference type="InterPro" id="IPR010380">
    <property type="entry name" value="DUF975"/>
</dbReference>
<evidence type="ECO:0000256" key="1">
    <source>
        <dbReference type="SAM" id="Phobius"/>
    </source>
</evidence>
<reference evidence="2 3" key="1">
    <citation type="submission" date="2023-05" db="EMBL/GenBank/DDBJ databases">
        <title>Draft genome of Paenibacillus sp. CCS26.</title>
        <authorList>
            <person name="Akita H."/>
            <person name="Shinto Y."/>
            <person name="Kimura Z."/>
        </authorList>
    </citation>
    <scope>NUCLEOTIDE SEQUENCE [LARGE SCALE GENOMIC DNA]</scope>
    <source>
        <strain evidence="2 3">CCS26</strain>
    </source>
</reference>
<dbReference type="PANTHER" id="PTHR40076:SF1">
    <property type="entry name" value="MEMBRANE PROTEIN"/>
    <property type="match status" value="1"/>
</dbReference>
<dbReference type="EMBL" id="BTCL01000045">
    <property type="protein sequence ID" value="GMK49035.1"/>
    <property type="molecule type" value="Genomic_DNA"/>
</dbReference>
<evidence type="ECO:0008006" key="4">
    <source>
        <dbReference type="Google" id="ProtNLM"/>
    </source>
</evidence>
<feature type="transmembrane region" description="Helical" evidence="1">
    <location>
        <begin position="20"/>
        <end position="44"/>
    </location>
</feature>
<name>A0ABQ6NY45_9BACL</name>
<keyword evidence="3" id="KW-1185">Reference proteome</keyword>
<proteinExistence type="predicted"/>
<keyword evidence="1" id="KW-0472">Membrane</keyword>
<organism evidence="2 3">
    <name type="scientific">Paenibacillus glycanilyticus</name>
    <dbReference type="NCBI Taxonomy" id="126569"/>
    <lineage>
        <taxon>Bacteria</taxon>
        <taxon>Bacillati</taxon>
        <taxon>Bacillota</taxon>
        <taxon>Bacilli</taxon>
        <taxon>Bacillales</taxon>
        <taxon>Paenibacillaceae</taxon>
        <taxon>Paenibacillus</taxon>
    </lineage>
</organism>
<accession>A0ABQ6NY45</accession>
<feature type="transmembrane region" description="Helical" evidence="1">
    <location>
        <begin position="50"/>
        <end position="71"/>
    </location>
</feature>
<dbReference type="PANTHER" id="PTHR40076">
    <property type="entry name" value="MEMBRANE PROTEIN-RELATED"/>
    <property type="match status" value="1"/>
</dbReference>
<dbReference type="RefSeq" id="WP_317982420.1">
    <property type="nucleotide sequence ID" value="NZ_BTCL01000045.1"/>
</dbReference>
<protein>
    <recommendedName>
        <fullName evidence="4">DUF975 family protein</fullName>
    </recommendedName>
</protein>
<comment type="caution">
    <text evidence="2">The sequence shown here is derived from an EMBL/GenBank/DDBJ whole genome shotgun (WGS) entry which is preliminary data.</text>
</comment>
<evidence type="ECO:0000313" key="3">
    <source>
        <dbReference type="Proteomes" id="UP001285921"/>
    </source>
</evidence>
<feature type="transmembrane region" description="Helical" evidence="1">
    <location>
        <begin position="92"/>
        <end position="118"/>
    </location>
</feature>
<evidence type="ECO:0000313" key="2">
    <source>
        <dbReference type="EMBL" id="GMK49035.1"/>
    </source>
</evidence>
<gene>
    <name evidence="2" type="ORF">PghCCS26_61650</name>
</gene>
<dbReference type="Proteomes" id="UP001285921">
    <property type="component" value="Unassembled WGS sequence"/>
</dbReference>
<dbReference type="Pfam" id="PF06161">
    <property type="entry name" value="DUF975"/>
    <property type="match status" value="1"/>
</dbReference>
<sequence length="205" mass="22906">MNASYSELRARARESLRGNWGKAIGGFLLAILMAAVIGLINYLIPVLGNVISILISGAISLGLISFYLGIARKEDPPVSEVFSGFAQFIKAFCLYFMIGLFTFLWTLLFVIPGIIAAFRYSQAYFILRDNPDIGILEAINESKQIMKGNKWRYFVLQLTFIGWAILAAIPFGLGYLWLCPYISVTQAHFYDEVTGRHSPPTPDSF</sequence>
<keyword evidence="1" id="KW-0812">Transmembrane</keyword>
<keyword evidence="1" id="KW-1133">Transmembrane helix</keyword>
<feature type="transmembrane region" description="Helical" evidence="1">
    <location>
        <begin position="154"/>
        <end position="178"/>
    </location>
</feature>